<dbReference type="InterPro" id="IPR006094">
    <property type="entry name" value="Oxid_FAD_bind_N"/>
</dbReference>
<accession>A0ABW7A925</accession>
<dbReference type="InterPro" id="IPR012951">
    <property type="entry name" value="BBE"/>
</dbReference>
<dbReference type="SUPFAM" id="SSF51679">
    <property type="entry name" value="Bacterial luciferase-like"/>
    <property type="match status" value="1"/>
</dbReference>
<dbReference type="Gene3D" id="3.40.462.20">
    <property type="match status" value="1"/>
</dbReference>
<protein>
    <submittedName>
        <fullName evidence="7">LLM class flavin-dependent oxidoreductase</fullName>
    </submittedName>
</protein>
<dbReference type="SUPFAM" id="SSF56176">
    <property type="entry name" value="FAD-binding/transporter-associated domain-like"/>
    <property type="match status" value="1"/>
</dbReference>
<evidence type="ECO:0000256" key="5">
    <source>
        <dbReference type="ARBA" id="ARBA00023002"/>
    </source>
</evidence>
<evidence type="ECO:0000259" key="6">
    <source>
        <dbReference type="PROSITE" id="PS51387"/>
    </source>
</evidence>
<evidence type="ECO:0000313" key="8">
    <source>
        <dbReference type="Proteomes" id="UP001603978"/>
    </source>
</evidence>
<comment type="caution">
    <text evidence="7">The sequence shown here is derived from an EMBL/GenBank/DDBJ whole genome shotgun (WGS) entry which is preliminary data.</text>
</comment>
<dbReference type="InterPro" id="IPR036318">
    <property type="entry name" value="FAD-bd_PCMH-like_sf"/>
</dbReference>
<evidence type="ECO:0000256" key="1">
    <source>
        <dbReference type="ARBA" id="ARBA00001974"/>
    </source>
</evidence>
<keyword evidence="8" id="KW-1185">Reference proteome</keyword>
<feature type="domain" description="FAD-binding PCMH-type" evidence="6">
    <location>
        <begin position="322"/>
        <end position="493"/>
    </location>
</feature>
<dbReference type="RefSeq" id="WP_393163369.1">
    <property type="nucleotide sequence ID" value="NZ_JBICRM010000004.1"/>
</dbReference>
<dbReference type="InterPro" id="IPR016169">
    <property type="entry name" value="FAD-bd_PCMH_sub2"/>
</dbReference>
<dbReference type="Pfam" id="PF08031">
    <property type="entry name" value="BBE"/>
    <property type="match status" value="1"/>
</dbReference>
<dbReference type="Pfam" id="PF00296">
    <property type="entry name" value="Bac_luciferase"/>
    <property type="match status" value="1"/>
</dbReference>
<dbReference type="Proteomes" id="UP001603978">
    <property type="component" value="Unassembled WGS sequence"/>
</dbReference>
<gene>
    <name evidence="7" type="ORF">ACFLIM_07545</name>
</gene>
<organism evidence="7 8">
    <name type="scientific">Nonomuraea marmarensis</name>
    <dbReference type="NCBI Taxonomy" id="3351344"/>
    <lineage>
        <taxon>Bacteria</taxon>
        <taxon>Bacillati</taxon>
        <taxon>Actinomycetota</taxon>
        <taxon>Actinomycetes</taxon>
        <taxon>Streptosporangiales</taxon>
        <taxon>Streptosporangiaceae</taxon>
        <taxon>Nonomuraea</taxon>
    </lineage>
</organism>
<evidence type="ECO:0000256" key="4">
    <source>
        <dbReference type="ARBA" id="ARBA00022827"/>
    </source>
</evidence>
<dbReference type="InterPro" id="IPR011251">
    <property type="entry name" value="Luciferase-like_dom"/>
</dbReference>
<dbReference type="InterPro" id="IPR036661">
    <property type="entry name" value="Luciferase-like_sf"/>
</dbReference>
<dbReference type="Gene3D" id="3.30.465.10">
    <property type="match status" value="1"/>
</dbReference>
<reference evidence="7 8" key="1">
    <citation type="submission" date="2024-10" db="EMBL/GenBank/DDBJ databases">
        <authorList>
            <person name="Topkara A.R."/>
            <person name="Saygin H."/>
        </authorList>
    </citation>
    <scope>NUCLEOTIDE SEQUENCE [LARGE SCALE GENOMIC DNA]</scope>
    <source>
        <strain evidence="7 8">M3C6</strain>
    </source>
</reference>
<keyword evidence="3" id="KW-0285">Flavoprotein</keyword>
<sequence>MDYAHPLRFGARVAARSAQEAVEQARLSEELGLDLVTFADDADQPIDTWTLMSWVAARTSRIHLSADLLDAARRPPAALGRAAASLDLLADGRLDLGLGGGGRWEAAGGQALPPEQAAAALGEAIDVIRGIWAADARSPLRIDGEHYRISGAERGPAPAHNIPIWVGGTRPELLRLAGTKADGWLTSLDQQGLAAGQAVIDEAATRAGRDPREIRRLVTITPRAANPDELLVLAVEHGISTFIVDGADEEALRRFAEEVAPALRRAVAAERAARHVTEAAVSSSFVRARRHPGIDYEAVPAHLTAIEPGDAGYARVRSTYLRGGSPGLVLRPGTPAEVADALAFARTQPVKLAVRSAGHGISGRSTNHGGIVIDLSRLNAIEVLDKQTRRISVGPGARWSDVAAALAPYGWALSSGDYGGVGVGGLATAGGIGWLVREHGLTIDHLRAVDMVLADGSLVRASDEENADLFWAVRGAGANFGVVTSFEFEVDEVGDVGFAQFVVDASDTAGFLQRWGAAIEAAPRDVTSSLIIGRPSPGQPVVAQIMAVVDADDGETVISRLQPIADTAPLLDYNIQIVPYAAIMDVPPGPHDGQGEPVTRSALADHLTAELATAAARLVASGETYFFQIRAVGGAASDVPADATAYAGRSANFSLVAFGSSRARLDPIWDRMRPHFSGIYLSFETDLRPERLDDTFPGATLRRLRELKRRYDPANVFRDNFNIPPEGK</sequence>
<dbReference type="Pfam" id="PF01565">
    <property type="entry name" value="FAD_binding_4"/>
    <property type="match status" value="1"/>
</dbReference>
<evidence type="ECO:0000313" key="7">
    <source>
        <dbReference type="EMBL" id="MFG1703031.1"/>
    </source>
</evidence>
<dbReference type="EMBL" id="JBICRM010000004">
    <property type="protein sequence ID" value="MFG1703031.1"/>
    <property type="molecule type" value="Genomic_DNA"/>
</dbReference>
<evidence type="ECO:0000256" key="3">
    <source>
        <dbReference type="ARBA" id="ARBA00022630"/>
    </source>
</evidence>
<dbReference type="Gene3D" id="3.30.43.10">
    <property type="entry name" value="Uridine Diphospho-n-acetylenolpyruvylglucosamine Reductase, domain 2"/>
    <property type="match status" value="1"/>
</dbReference>
<dbReference type="Gene3D" id="3.20.20.30">
    <property type="entry name" value="Luciferase-like domain"/>
    <property type="match status" value="1"/>
</dbReference>
<comment type="similarity">
    <text evidence="2">Belongs to the oxygen-dependent FAD-linked oxidoreductase family.</text>
</comment>
<proteinExistence type="inferred from homology"/>
<dbReference type="PANTHER" id="PTHR42973:SF39">
    <property type="entry name" value="FAD-BINDING PCMH-TYPE DOMAIN-CONTAINING PROTEIN"/>
    <property type="match status" value="1"/>
</dbReference>
<comment type="cofactor">
    <cofactor evidence="1">
        <name>FAD</name>
        <dbReference type="ChEBI" id="CHEBI:57692"/>
    </cofactor>
</comment>
<dbReference type="InterPro" id="IPR050416">
    <property type="entry name" value="FAD-linked_Oxidoreductase"/>
</dbReference>
<name>A0ABW7A925_9ACTN</name>
<keyword evidence="5" id="KW-0560">Oxidoreductase</keyword>
<dbReference type="PROSITE" id="PS51387">
    <property type="entry name" value="FAD_PCMH"/>
    <property type="match status" value="1"/>
</dbReference>
<dbReference type="InterPro" id="IPR016167">
    <property type="entry name" value="FAD-bd_PCMH_sub1"/>
</dbReference>
<dbReference type="InterPro" id="IPR016166">
    <property type="entry name" value="FAD-bd_PCMH"/>
</dbReference>
<evidence type="ECO:0000256" key="2">
    <source>
        <dbReference type="ARBA" id="ARBA00005466"/>
    </source>
</evidence>
<dbReference type="PANTHER" id="PTHR42973">
    <property type="entry name" value="BINDING OXIDOREDUCTASE, PUTATIVE (AFU_ORTHOLOGUE AFUA_1G17690)-RELATED"/>
    <property type="match status" value="1"/>
</dbReference>
<keyword evidence="4" id="KW-0274">FAD</keyword>